<dbReference type="SMART" id="SM00295">
    <property type="entry name" value="B41"/>
    <property type="match status" value="1"/>
</dbReference>
<dbReference type="InterPro" id="IPR014352">
    <property type="entry name" value="FERM/acyl-CoA-bd_prot_sf"/>
</dbReference>
<organism evidence="24 25">
    <name type="scientific">Rousettus aegyptiacus</name>
    <name type="common">Egyptian fruit bat</name>
    <name type="synonym">Pteropus aegyptiacus</name>
    <dbReference type="NCBI Taxonomy" id="9407"/>
    <lineage>
        <taxon>Eukaryota</taxon>
        <taxon>Metazoa</taxon>
        <taxon>Chordata</taxon>
        <taxon>Craniata</taxon>
        <taxon>Vertebrata</taxon>
        <taxon>Euteleostomi</taxon>
        <taxon>Mammalia</taxon>
        <taxon>Eutheria</taxon>
        <taxon>Laurasiatheria</taxon>
        <taxon>Chiroptera</taxon>
        <taxon>Yinpterochiroptera</taxon>
        <taxon>Pteropodoidea</taxon>
        <taxon>Pteropodidae</taxon>
        <taxon>Rousettinae</taxon>
        <taxon>Rousettus</taxon>
    </lineage>
</organism>
<comment type="catalytic activity">
    <reaction evidence="20">
        <text>L-tyrosyl-[protein] + ATP = O-phospho-L-tyrosyl-[protein] + ADP + H(+)</text>
        <dbReference type="Rhea" id="RHEA:10596"/>
        <dbReference type="Rhea" id="RHEA-COMP:10136"/>
        <dbReference type="Rhea" id="RHEA-COMP:20101"/>
        <dbReference type="ChEBI" id="CHEBI:15378"/>
        <dbReference type="ChEBI" id="CHEBI:30616"/>
        <dbReference type="ChEBI" id="CHEBI:46858"/>
        <dbReference type="ChEBI" id="CHEBI:61978"/>
        <dbReference type="ChEBI" id="CHEBI:456216"/>
        <dbReference type="EC" id="2.7.10.2"/>
    </reaction>
</comment>
<evidence type="ECO:0000256" key="3">
    <source>
        <dbReference type="ARBA" id="ARBA00004413"/>
    </source>
</evidence>
<gene>
    <name evidence="24" type="ORF">HJG63_016131</name>
</gene>
<evidence type="ECO:0000256" key="19">
    <source>
        <dbReference type="ARBA" id="ARBA00043012"/>
    </source>
</evidence>
<feature type="binding site" evidence="21">
    <location>
        <position position="498"/>
    </location>
    <ligand>
        <name>ATP</name>
        <dbReference type="ChEBI" id="CHEBI:30616"/>
    </ligand>
</feature>
<dbReference type="InterPro" id="IPR017441">
    <property type="entry name" value="Protein_kinase_ATP_BS"/>
</dbReference>
<dbReference type="PROSITE" id="PS50057">
    <property type="entry name" value="FERM_3"/>
    <property type="match status" value="1"/>
</dbReference>
<evidence type="ECO:0000313" key="25">
    <source>
        <dbReference type="Proteomes" id="UP000593571"/>
    </source>
</evidence>
<dbReference type="InterPro" id="IPR029071">
    <property type="entry name" value="Ubiquitin-like_domsf"/>
</dbReference>
<dbReference type="Gene3D" id="3.10.20.90">
    <property type="entry name" value="Phosphatidylinositol 3-kinase Catalytic Subunit, Chain A, domain 1"/>
    <property type="match status" value="1"/>
</dbReference>
<dbReference type="FunFam" id="3.10.20.90:FF:000021">
    <property type="entry name" value="focal adhesion kinase 1 isoform X1"/>
    <property type="match status" value="1"/>
</dbReference>
<evidence type="ECO:0000256" key="21">
    <source>
        <dbReference type="PROSITE-ProRule" id="PRU10141"/>
    </source>
</evidence>
<dbReference type="Proteomes" id="UP000593571">
    <property type="component" value="Unassembled WGS sequence"/>
</dbReference>
<evidence type="ECO:0000256" key="2">
    <source>
        <dbReference type="ARBA" id="ARBA00004246"/>
    </source>
</evidence>
<dbReference type="Gene3D" id="3.30.200.20">
    <property type="entry name" value="Phosphorylase Kinase, domain 1"/>
    <property type="match status" value="1"/>
</dbReference>
<dbReference type="PANTHER" id="PTHR46221">
    <property type="entry name" value="FERM AND PDZ DOMAIN-CONTAINING PROTEIN FAMILY MEMBER"/>
    <property type="match status" value="1"/>
</dbReference>
<keyword evidence="15" id="KW-0829">Tyrosine-protein kinase</keyword>
<keyword evidence="9" id="KW-0808">Transferase</keyword>
<dbReference type="SUPFAM" id="SSF47031">
    <property type="entry name" value="Second domain of FERM"/>
    <property type="match status" value="1"/>
</dbReference>
<reference evidence="24 25" key="1">
    <citation type="journal article" date="2020" name="Nature">
        <title>Six reference-quality genomes reveal evolution of bat adaptations.</title>
        <authorList>
            <person name="Jebb D."/>
            <person name="Huang Z."/>
            <person name="Pippel M."/>
            <person name="Hughes G.M."/>
            <person name="Lavrichenko K."/>
            <person name="Devanna P."/>
            <person name="Winkler S."/>
            <person name="Jermiin L.S."/>
            <person name="Skirmuntt E.C."/>
            <person name="Katzourakis A."/>
            <person name="Burkitt-Gray L."/>
            <person name="Ray D.A."/>
            <person name="Sullivan K.A.M."/>
            <person name="Roscito J.G."/>
            <person name="Kirilenko B.M."/>
            <person name="Davalos L.M."/>
            <person name="Corthals A.P."/>
            <person name="Power M.L."/>
            <person name="Jones G."/>
            <person name="Ransome R.D."/>
            <person name="Dechmann D.K.N."/>
            <person name="Locatelli A.G."/>
            <person name="Puechmaille S.J."/>
            <person name="Fedrigo O."/>
            <person name="Jarvis E.D."/>
            <person name="Hiller M."/>
            <person name="Vernes S.C."/>
            <person name="Myers E.W."/>
            <person name="Teeling E.C."/>
        </authorList>
    </citation>
    <scope>NUCLEOTIDE SEQUENCE [LARGE SCALE GENOMIC DNA]</scope>
    <source>
        <strain evidence="24">MRouAeg1</strain>
        <tissue evidence="24">Muscle</tissue>
    </source>
</reference>
<keyword evidence="13" id="KW-0965">Cell junction</keyword>
<evidence type="ECO:0000256" key="7">
    <source>
        <dbReference type="ARBA" id="ARBA00022490"/>
    </source>
</evidence>
<comment type="subcellular location">
    <subcellularLocation>
        <location evidence="2">Cell junction</location>
        <location evidence="2">Focal adhesion</location>
    </subcellularLocation>
    <subcellularLocation>
        <location evidence="3">Cell membrane</location>
        <topology evidence="3">Peripheral membrane protein</topology>
        <orientation evidence="3">Cytoplasmic side</orientation>
    </subcellularLocation>
    <subcellularLocation>
        <location evidence="4">Cytoplasm</location>
        <location evidence="4">Cell cortex</location>
    </subcellularLocation>
    <subcellularLocation>
        <location evidence="1">Cytoplasm</location>
        <location evidence="1">Cytoskeleton</location>
        <location evidence="1">Cilium basal body</location>
    </subcellularLocation>
</comment>
<dbReference type="InterPro" id="IPR035963">
    <property type="entry name" value="FERM_2"/>
</dbReference>
<dbReference type="Gene3D" id="2.30.29.30">
    <property type="entry name" value="Pleckstrin-homology domain (PH domain)/Phosphotyrosine-binding domain (PTB)"/>
    <property type="match status" value="1"/>
</dbReference>
<dbReference type="SMART" id="SM00219">
    <property type="entry name" value="TyrKc"/>
    <property type="match status" value="1"/>
</dbReference>
<evidence type="ECO:0000256" key="10">
    <source>
        <dbReference type="ARBA" id="ARBA00022741"/>
    </source>
</evidence>
<sequence>MCLELAGQEAPRAAGAARMERSGCSPFPLCWAEEYDRYLASSKIMAAAYLDPNLNHTPNSSARTHLGTGVERSPGAMERVLKVFHYFESNSEPATWASIIRHGDATDVRGIIQKIVDSHKVKHVACYGFRLSHLRSEEVHWLHLDMGVSNVREKYELAHPPEEWKYELRIRYLPKGFLNQFTEDKPTLNFFYQQVKSDYMLEIADQVDQDIALKLGCLEIRRSYWEMRGNALEKKSNYEVLEKDVGLKRFFPRSLLDSVKAKTLRKLIQQTFRQFANLNREESILKFFEILSPVYRFDKECFKCALGSSWIISVELAIGPEEGISYLTDKGCSPTHLADFNQVQTIQYSNSDDKDRKGMLQLKVAGAPEPLTVTAPSLTIAENMADLIDGYCRLVNGATQSFIIRPQKEGERALPSIPKLANSDKQGVRTHAVSVSETDDYAEIIDEEDTYTMPSTRDYEIQRERIELGRCIGEGQFGDVHQGVYMSPENPALAVAIKTCKNCTSDSVREKFLQEALTMRQFDHPHIVKLIGVITENPVWIIMELCTLGEVPRAWTCPRGPAARAAGSCRAVARSALRGLRVSLVSGKEVQGAQSLGVLIQRT</sequence>
<dbReference type="InterPro" id="IPR011009">
    <property type="entry name" value="Kinase-like_dom_sf"/>
</dbReference>
<dbReference type="Gene3D" id="1.20.80.10">
    <property type="match status" value="1"/>
</dbReference>
<dbReference type="Pfam" id="PF18038">
    <property type="entry name" value="FERM_N_2"/>
    <property type="match status" value="1"/>
</dbReference>
<dbReference type="InterPro" id="IPR020635">
    <property type="entry name" value="Tyr_kinase_cat_dom"/>
</dbReference>
<keyword evidence="16" id="KW-0966">Cell projection</keyword>
<name>A0A7J8C3U1_ROUAE</name>
<evidence type="ECO:0000256" key="16">
    <source>
        <dbReference type="ARBA" id="ARBA00023273"/>
    </source>
</evidence>
<dbReference type="CDD" id="cd13190">
    <property type="entry name" value="FERM_C_FAK1"/>
    <property type="match status" value="1"/>
</dbReference>
<evidence type="ECO:0000256" key="8">
    <source>
        <dbReference type="ARBA" id="ARBA00022553"/>
    </source>
</evidence>
<evidence type="ECO:0000256" key="13">
    <source>
        <dbReference type="ARBA" id="ARBA00022949"/>
    </source>
</evidence>
<feature type="domain" description="FERM" evidence="23">
    <location>
        <begin position="79"/>
        <end position="399"/>
    </location>
</feature>
<evidence type="ECO:0000256" key="17">
    <source>
        <dbReference type="ARBA" id="ARBA00039644"/>
    </source>
</evidence>
<keyword evidence="25" id="KW-1185">Reference proteome</keyword>
<keyword evidence="12 21" id="KW-0067">ATP-binding</keyword>
<keyword evidence="14" id="KW-0472">Membrane</keyword>
<dbReference type="SUPFAM" id="SSF50729">
    <property type="entry name" value="PH domain-like"/>
    <property type="match status" value="1"/>
</dbReference>
<dbReference type="EMBL" id="JACASE010000015">
    <property type="protein sequence ID" value="KAF6405512.1"/>
    <property type="molecule type" value="Genomic_DNA"/>
</dbReference>
<evidence type="ECO:0000256" key="20">
    <source>
        <dbReference type="ARBA" id="ARBA00051245"/>
    </source>
</evidence>
<evidence type="ECO:0000256" key="18">
    <source>
        <dbReference type="ARBA" id="ARBA00042078"/>
    </source>
</evidence>
<feature type="domain" description="Protein kinase" evidence="22">
    <location>
        <begin position="466"/>
        <end position="603"/>
    </location>
</feature>
<keyword evidence="11 24" id="KW-0418">Kinase</keyword>
<evidence type="ECO:0000256" key="14">
    <source>
        <dbReference type="ARBA" id="ARBA00023136"/>
    </source>
</evidence>
<evidence type="ECO:0000256" key="5">
    <source>
        <dbReference type="ARBA" id="ARBA00011903"/>
    </source>
</evidence>
<dbReference type="GO" id="GO:0051239">
    <property type="term" value="P:regulation of multicellular organismal process"/>
    <property type="evidence" value="ECO:0007669"/>
    <property type="project" value="UniProtKB-ARBA"/>
</dbReference>
<dbReference type="GO" id="GO:0005524">
    <property type="term" value="F:ATP binding"/>
    <property type="evidence" value="ECO:0007669"/>
    <property type="project" value="UniProtKB-UniRule"/>
</dbReference>
<dbReference type="InterPro" id="IPR019749">
    <property type="entry name" value="Band_41_domain"/>
</dbReference>
<keyword evidence="6" id="KW-1003">Cell membrane</keyword>
<dbReference type="GO" id="GO:0008284">
    <property type="term" value="P:positive regulation of cell population proliferation"/>
    <property type="evidence" value="ECO:0007669"/>
    <property type="project" value="UniProtKB-ARBA"/>
</dbReference>
<evidence type="ECO:0000256" key="12">
    <source>
        <dbReference type="ARBA" id="ARBA00022840"/>
    </source>
</evidence>
<dbReference type="InterPro" id="IPR001245">
    <property type="entry name" value="Ser-Thr/Tyr_kinase_cat_dom"/>
</dbReference>
<dbReference type="FunFam" id="1.20.80.10:FF:000004">
    <property type="entry name" value="Protein-tyrosine kinase 2-beta isoform 1"/>
    <property type="match status" value="1"/>
</dbReference>
<keyword evidence="7" id="KW-0963">Cytoplasm</keyword>
<dbReference type="Pfam" id="PF00373">
    <property type="entry name" value="FERM_M"/>
    <property type="match status" value="1"/>
</dbReference>
<protein>
    <recommendedName>
        <fullName evidence="17">Focal adhesion kinase 1</fullName>
        <ecNumber evidence="5">2.7.10.2</ecNumber>
    </recommendedName>
    <alternativeName>
        <fullName evidence="18">Protein-tyrosine kinase 2</fullName>
    </alternativeName>
    <alternativeName>
        <fullName evidence="19">pp125FAK</fullName>
    </alternativeName>
</protein>
<proteinExistence type="predicted"/>
<dbReference type="GO" id="GO:0005925">
    <property type="term" value="C:focal adhesion"/>
    <property type="evidence" value="ECO:0007669"/>
    <property type="project" value="UniProtKB-SubCell"/>
</dbReference>
<evidence type="ECO:0000256" key="4">
    <source>
        <dbReference type="ARBA" id="ARBA00004544"/>
    </source>
</evidence>
<dbReference type="InterPro" id="IPR041784">
    <property type="entry name" value="FAK1/PYK2_FERM_C"/>
</dbReference>
<keyword evidence="10 21" id="KW-0547">Nucleotide-binding</keyword>
<evidence type="ECO:0000313" key="24">
    <source>
        <dbReference type="EMBL" id="KAF6405512.1"/>
    </source>
</evidence>
<dbReference type="FunFam" id="3.30.200.20:FF:000047">
    <property type="entry name" value="focal adhesion kinase 1 isoform X2"/>
    <property type="match status" value="1"/>
</dbReference>
<dbReference type="PROSITE" id="PS50011">
    <property type="entry name" value="PROTEIN_KINASE_DOM"/>
    <property type="match status" value="1"/>
</dbReference>
<evidence type="ECO:0000256" key="1">
    <source>
        <dbReference type="ARBA" id="ARBA00004120"/>
    </source>
</evidence>
<evidence type="ECO:0000256" key="11">
    <source>
        <dbReference type="ARBA" id="ARBA00022777"/>
    </source>
</evidence>
<dbReference type="InterPro" id="IPR019748">
    <property type="entry name" value="FERM_central"/>
</dbReference>
<dbReference type="GO" id="GO:0005938">
    <property type="term" value="C:cell cortex"/>
    <property type="evidence" value="ECO:0007669"/>
    <property type="project" value="UniProtKB-SubCell"/>
</dbReference>
<evidence type="ECO:0000259" key="22">
    <source>
        <dbReference type="PROSITE" id="PS50011"/>
    </source>
</evidence>
<dbReference type="CDD" id="cd14473">
    <property type="entry name" value="FERM_B-lobe"/>
    <property type="match status" value="1"/>
</dbReference>
<evidence type="ECO:0000256" key="6">
    <source>
        <dbReference type="ARBA" id="ARBA00022475"/>
    </source>
</evidence>
<dbReference type="SUPFAM" id="SSF56112">
    <property type="entry name" value="Protein kinase-like (PK-like)"/>
    <property type="match status" value="1"/>
</dbReference>
<dbReference type="InterPro" id="IPR000719">
    <property type="entry name" value="Prot_kinase_dom"/>
</dbReference>
<dbReference type="SUPFAM" id="SSF54236">
    <property type="entry name" value="Ubiquitin-like"/>
    <property type="match status" value="1"/>
</dbReference>
<dbReference type="EC" id="2.7.10.2" evidence="5"/>
<evidence type="ECO:0000256" key="15">
    <source>
        <dbReference type="ARBA" id="ARBA00023137"/>
    </source>
</evidence>
<comment type="caution">
    <text evidence="24">The sequence shown here is derived from an EMBL/GenBank/DDBJ whole genome shotgun (WGS) entry which is preliminary data.</text>
</comment>
<dbReference type="InterPro" id="IPR000299">
    <property type="entry name" value="FERM_domain"/>
</dbReference>
<keyword evidence="8" id="KW-0597">Phosphoprotein</keyword>
<dbReference type="GO" id="GO:0005886">
    <property type="term" value="C:plasma membrane"/>
    <property type="evidence" value="ECO:0007669"/>
    <property type="project" value="UniProtKB-SubCell"/>
</dbReference>
<dbReference type="PROSITE" id="PS00107">
    <property type="entry name" value="PROTEIN_KINASE_ATP"/>
    <property type="match status" value="1"/>
</dbReference>
<dbReference type="InterPro" id="IPR041390">
    <property type="entry name" value="FADK_N"/>
</dbReference>
<dbReference type="PANTHER" id="PTHR46221:SF12">
    <property type="entry name" value="NON-SPECIFIC PROTEIN-TYROSINE KINASE"/>
    <property type="match status" value="1"/>
</dbReference>
<dbReference type="InterPro" id="IPR011993">
    <property type="entry name" value="PH-like_dom_sf"/>
</dbReference>
<dbReference type="Pfam" id="PF21477">
    <property type="entry name" value="FERM_C_FAK1"/>
    <property type="match status" value="1"/>
</dbReference>
<dbReference type="InterPro" id="IPR049385">
    <property type="entry name" value="FAK1-like_FERM_C"/>
</dbReference>
<accession>A0A7J8C3U1</accession>
<evidence type="ECO:0000259" key="23">
    <source>
        <dbReference type="PROSITE" id="PS50057"/>
    </source>
</evidence>
<evidence type="ECO:0000256" key="9">
    <source>
        <dbReference type="ARBA" id="ARBA00022679"/>
    </source>
</evidence>
<dbReference type="FunFam" id="2.30.29.30:FF:000058">
    <property type="entry name" value="focal adhesion kinase 1 isoform X1"/>
    <property type="match status" value="1"/>
</dbReference>
<dbReference type="AlphaFoldDB" id="A0A7J8C3U1"/>
<dbReference type="GO" id="GO:0004715">
    <property type="term" value="F:non-membrane spanning protein tyrosine kinase activity"/>
    <property type="evidence" value="ECO:0007669"/>
    <property type="project" value="UniProtKB-EC"/>
</dbReference>
<dbReference type="Pfam" id="PF07714">
    <property type="entry name" value="PK_Tyr_Ser-Thr"/>
    <property type="match status" value="1"/>
</dbReference>